<dbReference type="InterPro" id="IPR040719">
    <property type="entry name" value="DUF5597"/>
</dbReference>
<dbReference type="EMBL" id="JABACJ020000022">
    <property type="protein sequence ID" value="MBU3877786.1"/>
    <property type="molecule type" value="Genomic_DNA"/>
</dbReference>
<gene>
    <name evidence="3" type="ORF">HGO97_018445</name>
</gene>
<evidence type="ECO:0000259" key="1">
    <source>
        <dbReference type="Pfam" id="PF01301"/>
    </source>
</evidence>
<dbReference type="Proteomes" id="UP000723714">
    <property type="component" value="Unassembled WGS sequence"/>
</dbReference>
<feature type="domain" description="Glycoside hydrolase 35 catalytic" evidence="1">
    <location>
        <begin position="15"/>
        <end position="222"/>
    </location>
</feature>
<name>A0ABS6D8D3_9FIRM</name>
<accession>A0ABS6D8D3</accession>
<dbReference type="InterPro" id="IPR031330">
    <property type="entry name" value="Gly_Hdrlase_35_cat"/>
</dbReference>
<dbReference type="Pfam" id="PF01301">
    <property type="entry name" value="Glyco_hydro_35"/>
    <property type="match status" value="1"/>
</dbReference>
<feature type="domain" description="DUF5597" evidence="2">
    <location>
        <begin position="380"/>
        <end position="497"/>
    </location>
</feature>
<evidence type="ECO:0000313" key="3">
    <source>
        <dbReference type="EMBL" id="MBU3877786.1"/>
    </source>
</evidence>
<reference evidence="3 4" key="1">
    <citation type="submission" date="2021-06" db="EMBL/GenBank/DDBJ databases">
        <title>Faecalicatena sp. nov. isolated from porcine feces.</title>
        <authorList>
            <person name="Oh B.S."/>
            <person name="Lee J.H."/>
        </authorList>
    </citation>
    <scope>NUCLEOTIDE SEQUENCE [LARGE SCALE GENOMIC DNA]</scope>
    <source>
        <strain evidence="3 4">AGMB00832</strain>
    </source>
</reference>
<protein>
    <submittedName>
        <fullName evidence="3">DUF5597 domain-containing protein</fullName>
    </submittedName>
</protein>
<keyword evidence="4" id="KW-1185">Reference proteome</keyword>
<evidence type="ECO:0000313" key="4">
    <source>
        <dbReference type="Proteomes" id="UP000723714"/>
    </source>
</evidence>
<proteinExistence type="predicted"/>
<evidence type="ECO:0000259" key="2">
    <source>
        <dbReference type="Pfam" id="PF18120"/>
    </source>
</evidence>
<dbReference type="Pfam" id="PF18120">
    <property type="entry name" value="DUF5597"/>
    <property type="match status" value="1"/>
</dbReference>
<sequence length="515" mass="59318">MTEIPVIKKENGIWSLFVDGKPFTMLSAELHNSSASSTEYMEQQVWPYLRGLNVNSVLLPVYWEMIETVRGEFDFSLVDQLIRQARRERVKLGILWFGLWKNGISSYVPAWMKQDQETYFRARDREGAAMDVISPFCQAAVHADAAAFGRLMEHLREIDGEEHTVILVQVENEIGLLGSDMDYSEVAREEYQKEIPQSIAALYDKSGTWREAFQEEAPEVFMEYTYVSAVEKIAYTGKTQYPLPMYVNAWIEKFPWRPGGYPSGGPIARFLPLWKALAPHISACVPDIYTANTKEVCREYAGEENPLLIPEHRRDRKNISALLYAIGKYQALCFSPFGAEDFMMPLEQRTGIANPVVMKILNIDMKAWQCDGTGEWLGCAYQLLGKALDTIYRYRTKGKVHSFIRENEYEKGVVLSLAACDVRIDYLDSGEDTPKAAGIILEGEENELYMIGVSCRYGILAKKEEHRKLGILEYSEGVFEEDQYIRKRILNGDERYCMMILDNPQLQYIKWYWYE</sequence>
<organism evidence="3 4">
    <name type="scientific">Faecalicatena faecalis</name>
    <dbReference type="NCBI Taxonomy" id="2726362"/>
    <lineage>
        <taxon>Bacteria</taxon>
        <taxon>Bacillati</taxon>
        <taxon>Bacillota</taxon>
        <taxon>Clostridia</taxon>
        <taxon>Lachnospirales</taxon>
        <taxon>Lachnospiraceae</taxon>
        <taxon>Faecalicatena</taxon>
    </lineage>
</organism>
<comment type="caution">
    <text evidence="3">The sequence shown here is derived from an EMBL/GenBank/DDBJ whole genome shotgun (WGS) entry which is preliminary data.</text>
</comment>
<dbReference type="RefSeq" id="WP_216244410.1">
    <property type="nucleotide sequence ID" value="NZ_JABACJ020000022.1"/>
</dbReference>